<dbReference type="PANTHER" id="PTHR34227:SF1">
    <property type="entry name" value="DIMETHYL SULFOXIDE REDUCTASE CHAPERONE-RELATED"/>
    <property type="match status" value="1"/>
</dbReference>
<gene>
    <name evidence="2" type="ORF">ABC977_00315</name>
</gene>
<sequence length="289" mass="31873">MSQHDILSSKLDFYLCLARAFAIPDSADALPLLREALPADLAELAPTCGYPIDGALHAYRQTMAKVIDHEQLRVAYSRLFLVPGEPHPNLNTGAYLDGTLNGGSVTALETCYRRCGLERDRDFHDLPDHISVQLEFVARLFAAEAQALEAGTARPPIAVDEFLARFVARWIGPLHAEIEEASRRFRLSEHPYLALTEILRQAIVAEVGLDDTAVHPDPGPDPEIARLRSQYAGRTLNEADLAIIRQRLAADGLPTDHVAIPIDERDRTMGLATMTPPAPPNRRLASRQP</sequence>
<reference evidence="2 3" key="1">
    <citation type="submission" date="2024-05" db="EMBL/GenBank/DDBJ databases">
        <title>Genome Sequence and Characterization of the New Strain Purple Sulfur Bacterium of Genus Thioalkalicoccus.</title>
        <authorList>
            <person name="Bryantseva I.A."/>
            <person name="Kyndt J.A."/>
            <person name="Imhoff J.F."/>
        </authorList>
    </citation>
    <scope>NUCLEOTIDE SEQUENCE [LARGE SCALE GENOMIC DNA]</scope>
    <source>
        <strain evidence="2 3">Um2</strain>
    </source>
</reference>
<dbReference type="SUPFAM" id="SSF89155">
    <property type="entry name" value="TorD-like"/>
    <property type="match status" value="1"/>
</dbReference>
<comment type="caution">
    <text evidence="2">The sequence shown here is derived from an EMBL/GenBank/DDBJ whole genome shotgun (WGS) entry which is preliminary data.</text>
</comment>
<protein>
    <submittedName>
        <fullName evidence="2">Molecular chaperone TorD family protein</fullName>
    </submittedName>
</protein>
<keyword evidence="3" id="KW-1185">Reference proteome</keyword>
<organism evidence="2 3">
    <name type="scientific">Thioalkalicoccus limnaeus</name>
    <dbReference type="NCBI Taxonomy" id="120681"/>
    <lineage>
        <taxon>Bacteria</taxon>
        <taxon>Pseudomonadati</taxon>
        <taxon>Pseudomonadota</taxon>
        <taxon>Gammaproteobacteria</taxon>
        <taxon>Chromatiales</taxon>
        <taxon>Chromatiaceae</taxon>
        <taxon>Thioalkalicoccus</taxon>
    </lineage>
</organism>
<evidence type="ECO:0000313" key="2">
    <source>
        <dbReference type="EMBL" id="MEY6430848.1"/>
    </source>
</evidence>
<name>A0ABV4B953_9GAMM</name>
<proteinExistence type="predicted"/>
<dbReference type="Gene3D" id="1.10.3480.10">
    <property type="entry name" value="TorD-like"/>
    <property type="match status" value="1"/>
</dbReference>
<evidence type="ECO:0000256" key="1">
    <source>
        <dbReference type="ARBA" id="ARBA00023186"/>
    </source>
</evidence>
<dbReference type="InterPro" id="IPR036411">
    <property type="entry name" value="TorD-like_sf"/>
</dbReference>
<evidence type="ECO:0000313" key="3">
    <source>
        <dbReference type="Proteomes" id="UP001564408"/>
    </source>
</evidence>
<dbReference type="EMBL" id="JBDKXB010000001">
    <property type="protein sequence ID" value="MEY6430848.1"/>
    <property type="molecule type" value="Genomic_DNA"/>
</dbReference>
<dbReference type="Proteomes" id="UP001564408">
    <property type="component" value="Unassembled WGS sequence"/>
</dbReference>
<dbReference type="InterPro" id="IPR050289">
    <property type="entry name" value="TorD/DmsD_chaperones"/>
</dbReference>
<keyword evidence="1" id="KW-0143">Chaperone</keyword>
<dbReference type="PANTHER" id="PTHR34227">
    <property type="entry name" value="CHAPERONE PROTEIN YCDY"/>
    <property type="match status" value="1"/>
</dbReference>
<dbReference type="RefSeq" id="WP_369665232.1">
    <property type="nucleotide sequence ID" value="NZ_JBDKXB010000001.1"/>
</dbReference>
<dbReference type="InterPro" id="IPR020945">
    <property type="entry name" value="DMSO/NO3_reduct_chaperone"/>
</dbReference>
<accession>A0ABV4B953</accession>
<dbReference type="Pfam" id="PF02613">
    <property type="entry name" value="Nitrate_red_del"/>
    <property type="match status" value="1"/>
</dbReference>